<comment type="cofactor">
    <cofactor evidence="17">
        <name>Mg(2+)</name>
        <dbReference type="ChEBI" id="CHEBI:18420"/>
    </cofactor>
</comment>
<evidence type="ECO:0000256" key="1">
    <source>
        <dbReference type="ARBA" id="ARBA00000013"/>
    </source>
</evidence>
<keyword evidence="13" id="KW-0511">Multifunctional enzyme</keyword>
<dbReference type="HAMAP" id="MF_01966">
    <property type="entry name" value="NADHX_epimerase"/>
    <property type="match status" value="1"/>
</dbReference>
<dbReference type="NCBIfam" id="TIGR00196">
    <property type="entry name" value="yjeF_cterm"/>
    <property type="match status" value="1"/>
</dbReference>
<evidence type="ECO:0000256" key="14">
    <source>
        <dbReference type="ARBA" id="ARBA00025153"/>
    </source>
</evidence>
<evidence type="ECO:0000256" key="8">
    <source>
        <dbReference type="ARBA" id="ARBA00022857"/>
    </source>
</evidence>
<dbReference type="GO" id="GO:0046872">
    <property type="term" value="F:metal ion binding"/>
    <property type="evidence" value="ECO:0007669"/>
    <property type="project" value="UniProtKB-UniRule"/>
</dbReference>
<feature type="binding site" evidence="17">
    <location>
        <position position="260"/>
    </location>
    <ligand>
        <name>(6S)-NADPHX</name>
        <dbReference type="ChEBI" id="CHEBI:64076"/>
    </ligand>
</feature>
<comment type="catalytic activity">
    <reaction evidence="15 17 19">
        <text>(6S)-NADHX + ADP = AMP + phosphate + NADH + H(+)</text>
        <dbReference type="Rhea" id="RHEA:32223"/>
        <dbReference type="ChEBI" id="CHEBI:15378"/>
        <dbReference type="ChEBI" id="CHEBI:43474"/>
        <dbReference type="ChEBI" id="CHEBI:57945"/>
        <dbReference type="ChEBI" id="CHEBI:64074"/>
        <dbReference type="ChEBI" id="CHEBI:456215"/>
        <dbReference type="ChEBI" id="CHEBI:456216"/>
        <dbReference type="EC" id="4.2.1.136"/>
    </reaction>
</comment>
<dbReference type="GO" id="GO:0052856">
    <property type="term" value="F:NAD(P)HX epimerase activity"/>
    <property type="evidence" value="ECO:0007669"/>
    <property type="project" value="UniProtKB-UniRule"/>
</dbReference>
<dbReference type="PIRSF" id="PIRSF017184">
    <property type="entry name" value="Nnr"/>
    <property type="match status" value="1"/>
</dbReference>
<comment type="similarity">
    <text evidence="17">Belongs to the NnrD/CARKD family.</text>
</comment>
<evidence type="ECO:0000256" key="16">
    <source>
        <dbReference type="ARBA" id="ARBA00049209"/>
    </source>
</evidence>
<dbReference type="HAMAP" id="MF_01965">
    <property type="entry name" value="NADHX_dehydratase"/>
    <property type="match status" value="1"/>
</dbReference>
<dbReference type="NCBIfam" id="TIGR00197">
    <property type="entry name" value="yjeF_nterm"/>
    <property type="match status" value="1"/>
</dbReference>
<evidence type="ECO:0000256" key="18">
    <source>
        <dbReference type="HAMAP-Rule" id="MF_01966"/>
    </source>
</evidence>
<dbReference type="InterPro" id="IPR030677">
    <property type="entry name" value="Nnr"/>
</dbReference>
<dbReference type="Proteomes" id="UP000885703">
    <property type="component" value="Unassembled WGS sequence"/>
</dbReference>
<dbReference type="CDD" id="cd01171">
    <property type="entry name" value="YXKO-related"/>
    <property type="match status" value="1"/>
</dbReference>
<dbReference type="SUPFAM" id="SSF53613">
    <property type="entry name" value="Ribokinase-like"/>
    <property type="match status" value="1"/>
</dbReference>
<proteinExistence type="inferred from homology"/>
<dbReference type="InterPro" id="IPR000631">
    <property type="entry name" value="CARKD"/>
</dbReference>
<comment type="catalytic activity">
    <reaction evidence="1 18 19">
        <text>(6R)-NADHX = (6S)-NADHX</text>
        <dbReference type="Rhea" id="RHEA:32215"/>
        <dbReference type="ChEBI" id="CHEBI:64074"/>
        <dbReference type="ChEBI" id="CHEBI:64075"/>
        <dbReference type="EC" id="5.1.99.6"/>
    </reaction>
</comment>
<keyword evidence="11 18" id="KW-0413">Isomerase</keyword>
<protein>
    <recommendedName>
        <fullName evidence="19">Bifunctional NAD(P)H-hydrate repair enzyme</fullName>
    </recommendedName>
    <alternativeName>
        <fullName evidence="19">Nicotinamide nucleotide repair protein</fullName>
    </alternativeName>
    <domain>
        <recommendedName>
            <fullName evidence="19">ADP-dependent (S)-NAD(P)H-hydrate dehydratase</fullName>
            <ecNumber evidence="19">4.2.1.136</ecNumber>
        </recommendedName>
        <alternativeName>
            <fullName evidence="19">ADP-dependent NAD(P)HX dehydratase</fullName>
        </alternativeName>
    </domain>
    <domain>
        <recommendedName>
            <fullName evidence="19">NAD(P)H-hydrate epimerase</fullName>
            <ecNumber evidence="19">5.1.99.6</ecNumber>
        </recommendedName>
    </domain>
</protein>
<comment type="function">
    <text evidence="14 19">Bifunctional enzyme that catalyzes the epimerization of the S- and R-forms of NAD(P)HX and the dehydration of the S-form of NAD(P)HX at the expense of ADP, which is converted to AMP. This allows the repair of both epimers of NAD(P)HX, a damaged form of NAD(P)H that is a result of enzymatic or heat-dependent hydration.</text>
</comment>
<comment type="caution">
    <text evidence="18">Lacks conserved residue(s) required for the propagation of feature annotation.</text>
</comment>
<feature type="binding site" evidence="18">
    <location>
        <begin position="131"/>
        <end position="137"/>
    </location>
    <ligand>
        <name>(6S)-NADPHX</name>
        <dbReference type="ChEBI" id="CHEBI:64076"/>
    </ligand>
</feature>
<organism evidence="22">
    <name type="scientific">Halopseudomonas xinjiangensis</name>
    <dbReference type="NCBI Taxonomy" id="487184"/>
    <lineage>
        <taxon>Bacteria</taxon>
        <taxon>Pseudomonadati</taxon>
        <taxon>Pseudomonadota</taxon>
        <taxon>Gammaproteobacteria</taxon>
        <taxon>Pseudomonadales</taxon>
        <taxon>Pseudomonadaceae</taxon>
        <taxon>Halopseudomonas</taxon>
    </lineage>
</organism>
<reference evidence="22" key="1">
    <citation type="journal article" date="2020" name="mSystems">
        <title>Genome- and Community-Level Interaction Insights into Carbon Utilization and Element Cycling Functions of Hydrothermarchaeota in Hydrothermal Sediment.</title>
        <authorList>
            <person name="Zhou Z."/>
            <person name="Liu Y."/>
            <person name="Xu W."/>
            <person name="Pan J."/>
            <person name="Luo Z.H."/>
            <person name="Li M."/>
        </authorList>
    </citation>
    <scope>NUCLEOTIDE SEQUENCE [LARGE SCALE GENOMIC DNA]</scope>
    <source>
        <strain evidence="22">HyVt-324</strain>
    </source>
</reference>
<evidence type="ECO:0000256" key="11">
    <source>
        <dbReference type="ARBA" id="ARBA00023235"/>
    </source>
</evidence>
<dbReference type="Gene3D" id="3.40.1190.20">
    <property type="match status" value="1"/>
</dbReference>
<feature type="binding site" evidence="17">
    <location>
        <begin position="408"/>
        <end position="412"/>
    </location>
    <ligand>
        <name>AMP</name>
        <dbReference type="ChEBI" id="CHEBI:456215"/>
    </ligand>
</feature>
<evidence type="ECO:0000256" key="13">
    <source>
        <dbReference type="ARBA" id="ARBA00023268"/>
    </source>
</evidence>
<comment type="subunit">
    <text evidence="17">Homotetramer.</text>
</comment>
<keyword evidence="8 17" id="KW-0521">NADP</keyword>
<evidence type="ECO:0000313" key="22">
    <source>
        <dbReference type="EMBL" id="HDZ57026.1"/>
    </source>
</evidence>
<feature type="binding site" evidence="17">
    <location>
        <position position="440"/>
    </location>
    <ligand>
        <name>AMP</name>
        <dbReference type="ChEBI" id="CHEBI:456215"/>
    </ligand>
</feature>
<dbReference type="PROSITE" id="PS51385">
    <property type="entry name" value="YJEF_N"/>
    <property type="match status" value="1"/>
</dbReference>
<evidence type="ECO:0000256" key="15">
    <source>
        <dbReference type="ARBA" id="ARBA00048238"/>
    </source>
</evidence>
<dbReference type="Pfam" id="PF01256">
    <property type="entry name" value="Carb_kinase"/>
    <property type="match status" value="1"/>
</dbReference>
<comment type="cofactor">
    <cofactor evidence="18 19">
        <name>K(+)</name>
        <dbReference type="ChEBI" id="CHEBI:29103"/>
    </cofactor>
    <text evidence="18 19">Binds 1 potassium ion per subunit.</text>
</comment>
<feature type="binding site" evidence="17">
    <location>
        <position position="371"/>
    </location>
    <ligand>
        <name>(6S)-NADPHX</name>
        <dbReference type="ChEBI" id="CHEBI:64076"/>
    </ligand>
</feature>
<keyword evidence="12 17" id="KW-0456">Lyase</keyword>
<comment type="caution">
    <text evidence="22">The sequence shown here is derived from an EMBL/GenBank/DDBJ whole genome shotgun (WGS) entry which is preliminary data.</text>
</comment>
<keyword evidence="7 17" id="KW-0067">ATP-binding</keyword>
<evidence type="ECO:0000256" key="9">
    <source>
        <dbReference type="ARBA" id="ARBA00022958"/>
    </source>
</evidence>
<feature type="binding site" evidence="18">
    <location>
        <position position="65"/>
    </location>
    <ligand>
        <name>K(+)</name>
        <dbReference type="ChEBI" id="CHEBI:29103"/>
    </ligand>
</feature>
<dbReference type="Pfam" id="PF03853">
    <property type="entry name" value="YjeF_N"/>
    <property type="match status" value="1"/>
</dbReference>
<dbReference type="PANTHER" id="PTHR12592">
    <property type="entry name" value="ATP-DEPENDENT (S)-NAD(P)H-HYDRATE DEHYDRATASE FAMILY MEMBER"/>
    <property type="match status" value="1"/>
</dbReference>
<comment type="function">
    <text evidence="18">Catalyzes the epimerization of the S- and R-forms of NAD(P)HX, a damaged form of NAD(P)H that is a result of enzymatic or heat-dependent hydration. This is a prerequisite for the S-specific NAD(P)H-hydrate dehydratase to allow the repair of both epimers of NAD(P)HX.</text>
</comment>
<name>A0A7V1BPF6_9GAMM</name>
<feature type="binding site" evidence="18">
    <location>
        <position position="163"/>
    </location>
    <ligand>
        <name>K(+)</name>
        <dbReference type="ChEBI" id="CHEBI:29103"/>
    </ligand>
</feature>
<dbReference type="EC" id="5.1.99.6" evidence="19"/>
<evidence type="ECO:0000256" key="10">
    <source>
        <dbReference type="ARBA" id="ARBA00023027"/>
    </source>
</evidence>
<feature type="binding site" evidence="18">
    <location>
        <position position="160"/>
    </location>
    <ligand>
        <name>(6S)-NADPHX</name>
        <dbReference type="ChEBI" id="CHEBI:64076"/>
    </ligand>
</feature>
<comment type="function">
    <text evidence="17">Catalyzes the dehydration of the S-form of NAD(P)HX at the expense of ADP, which is converted to AMP. Together with NAD(P)HX epimerase, which catalyzes the epimerization of the S- and R-forms, the enzyme allows the repair of both epimers of NAD(P)HX, a damaged form of NAD(P)H that is a result of enzymatic or heat-dependent hydration.</text>
</comment>
<dbReference type="InterPro" id="IPR036652">
    <property type="entry name" value="YjeF_N_dom_sf"/>
</dbReference>
<dbReference type="GO" id="GO:0052855">
    <property type="term" value="F:ADP-dependent NAD(P)H-hydrate dehydratase activity"/>
    <property type="evidence" value="ECO:0007669"/>
    <property type="project" value="UniProtKB-UniRule"/>
</dbReference>
<evidence type="ECO:0000256" key="4">
    <source>
        <dbReference type="ARBA" id="ARBA00009524"/>
    </source>
</evidence>
<keyword evidence="6 17" id="KW-0547">Nucleotide-binding</keyword>
<dbReference type="AlphaFoldDB" id="A0A7V1BPF6"/>
<dbReference type="Gene3D" id="3.40.50.10260">
    <property type="entry name" value="YjeF N-terminal domain"/>
    <property type="match status" value="1"/>
</dbReference>
<evidence type="ECO:0000256" key="5">
    <source>
        <dbReference type="ARBA" id="ARBA00022723"/>
    </source>
</evidence>
<comment type="catalytic activity">
    <reaction evidence="2 18 19">
        <text>(6R)-NADPHX = (6S)-NADPHX</text>
        <dbReference type="Rhea" id="RHEA:32227"/>
        <dbReference type="ChEBI" id="CHEBI:64076"/>
        <dbReference type="ChEBI" id="CHEBI:64077"/>
        <dbReference type="EC" id="5.1.99.6"/>
    </reaction>
</comment>
<dbReference type="EMBL" id="DRFO01000025">
    <property type="protein sequence ID" value="HDZ57026.1"/>
    <property type="molecule type" value="Genomic_DNA"/>
</dbReference>
<evidence type="ECO:0000256" key="3">
    <source>
        <dbReference type="ARBA" id="ARBA00006001"/>
    </source>
</evidence>
<feature type="domain" description="YjeF C-terminal" evidence="20">
    <location>
        <begin position="225"/>
        <end position="500"/>
    </location>
</feature>
<dbReference type="PANTHER" id="PTHR12592:SF0">
    <property type="entry name" value="ATP-DEPENDENT (S)-NAD(P)H-HYDRATE DEHYDRATASE"/>
    <property type="match status" value="1"/>
</dbReference>
<dbReference type="InterPro" id="IPR029056">
    <property type="entry name" value="Ribokinase-like"/>
</dbReference>
<feature type="binding site" evidence="17">
    <location>
        <position position="441"/>
    </location>
    <ligand>
        <name>(6S)-NADPHX</name>
        <dbReference type="ChEBI" id="CHEBI:64076"/>
    </ligand>
</feature>
<evidence type="ECO:0000256" key="12">
    <source>
        <dbReference type="ARBA" id="ARBA00023239"/>
    </source>
</evidence>
<accession>A0A7V1BPF6</accession>
<evidence type="ECO:0000259" key="21">
    <source>
        <dbReference type="PROSITE" id="PS51385"/>
    </source>
</evidence>
<feature type="binding site" evidence="18">
    <location>
        <position position="127"/>
    </location>
    <ligand>
        <name>K(+)</name>
        <dbReference type="ChEBI" id="CHEBI:29103"/>
    </ligand>
</feature>
<comment type="similarity">
    <text evidence="4 19">In the C-terminal section; belongs to the NnrD/CARKD family.</text>
</comment>
<comment type="similarity">
    <text evidence="18">Belongs to the NnrE/AIBP family.</text>
</comment>
<keyword evidence="9 18" id="KW-0630">Potassium</keyword>
<comment type="similarity">
    <text evidence="3 19">In the N-terminal section; belongs to the NnrE/AIBP family.</text>
</comment>
<evidence type="ECO:0000256" key="17">
    <source>
        <dbReference type="HAMAP-Rule" id="MF_01965"/>
    </source>
</evidence>
<evidence type="ECO:0000259" key="20">
    <source>
        <dbReference type="PROSITE" id="PS51383"/>
    </source>
</evidence>
<feature type="binding site" evidence="17">
    <location>
        <position position="321"/>
    </location>
    <ligand>
        <name>(6S)-NADPHX</name>
        <dbReference type="ChEBI" id="CHEBI:64076"/>
    </ligand>
</feature>
<dbReference type="EC" id="4.2.1.136" evidence="19"/>
<evidence type="ECO:0000256" key="2">
    <source>
        <dbReference type="ARBA" id="ARBA00000909"/>
    </source>
</evidence>
<evidence type="ECO:0000256" key="7">
    <source>
        <dbReference type="ARBA" id="ARBA00022840"/>
    </source>
</evidence>
<feature type="domain" description="YjeF N-terminal" evidence="21">
    <location>
        <begin position="17"/>
        <end position="217"/>
    </location>
</feature>
<dbReference type="SUPFAM" id="SSF64153">
    <property type="entry name" value="YjeF N-terminal domain-like"/>
    <property type="match status" value="1"/>
</dbReference>
<keyword evidence="10 17" id="KW-0520">NAD</keyword>
<dbReference type="GO" id="GO:0110051">
    <property type="term" value="P:metabolite repair"/>
    <property type="evidence" value="ECO:0007669"/>
    <property type="project" value="TreeGrafter"/>
</dbReference>
<comment type="catalytic activity">
    <reaction evidence="16 17 19">
        <text>(6S)-NADPHX + ADP = AMP + phosphate + NADPH + H(+)</text>
        <dbReference type="Rhea" id="RHEA:32235"/>
        <dbReference type="ChEBI" id="CHEBI:15378"/>
        <dbReference type="ChEBI" id="CHEBI:43474"/>
        <dbReference type="ChEBI" id="CHEBI:57783"/>
        <dbReference type="ChEBI" id="CHEBI:64076"/>
        <dbReference type="ChEBI" id="CHEBI:456215"/>
        <dbReference type="ChEBI" id="CHEBI:456216"/>
        <dbReference type="EC" id="4.2.1.136"/>
    </reaction>
</comment>
<dbReference type="GO" id="GO:0005524">
    <property type="term" value="F:ATP binding"/>
    <property type="evidence" value="ECO:0007669"/>
    <property type="project" value="UniProtKB-UniRule"/>
</dbReference>
<sequence length="504" mass="52382">MPMRPNIPSCIYSVADIRDLDARIVASGTSGLELMKRAAQSLWDEVLRRWPATGKLTVLCGAGNNAGDGYLVATLALRAGWSVRIIAVSPPERLSGDAALAWQAATSAGVDVEPWAPFVELDGVVVDALLGTGLKGDVREPFSEIIKRINASGLPVVSVDIPSGLKADSGRILGDAIKADVTVTFIALKLGLFTAQGPDQTGHLRFAALANIPAIDLPILAERLTLDNWGRTLPQRPKAAHKGLFGHLVVIGGDHGMGGAIMLAAEAALRSGSGRVSVVTRPEHVAALLTRCPEVMVQGSDEPDAIDQLLKKATAVVVGPGLGRGSWGQRMLDKVLAMELPCVLDADALNSIAERNPFGLPLGPDSVITPHPAEAARLLGWTTAEVQNDRLRSVNALVERFGCAVVLKGVGSLIAGPVGYPGLVGLCSDGNPGMATAGMGDVLSGLAGALLAQRIESGKAARYAALVHALAGDMAERDGGQCGILASDLITHIRNVINRGHSDV</sequence>
<gene>
    <name evidence="17" type="primary">nnrD</name>
    <name evidence="18" type="synonym">nnrE</name>
    <name evidence="22" type="ORF">ENH64_11225</name>
</gene>
<keyword evidence="5 18" id="KW-0479">Metal-binding</keyword>
<dbReference type="InterPro" id="IPR004443">
    <property type="entry name" value="YjeF_N_dom"/>
</dbReference>
<evidence type="ECO:0000256" key="19">
    <source>
        <dbReference type="PIRNR" id="PIRNR017184"/>
    </source>
</evidence>
<dbReference type="PROSITE" id="PS51383">
    <property type="entry name" value="YJEF_C_3"/>
    <property type="match status" value="1"/>
</dbReference>
<evidence type="ECO:0000256" key="6">
    <source>
        <dbReference type="ARBA" id="ARBA00022741"/>
    </source>
</evidence>
<dbReference type="GO" id="GO:0046496">
    <property type="term" value="P:nicotinamide nucleotide metabolic process"/>
    <property type="evidence" value="ECO:0007669"/>
    <property type="project" value="UniProtKB-UniRule"/>
</dbReference>